<dbReference type="OrthoDB" id="4119890at2"/>
<dbReference type="SUPFAM" id="SSF55729">
    <property type="entry name" value="Acyl-CoA N-acyltransferases (Nat)"/>
    <property type="match status" value="2"/>
</dbReference>
<dbReference type="PANTHER" id="PTHR43877">
    <property type="entry name" value="AMINOALKYLPHOSPHONATE N-ACETYLTRANSFERASE-RELATED-RELATED"/>
    <property type="match status" value="1"/>
</dbReference>
<dbReference type="InterPro" id="IPR000182">
    <property type="entry name" value="GNAT_dom"/>
</dbReference>
<keyword evidence="1" id="KW-0808">Transferase</keyword>
<accession>A0A229SVK3</accession>
<dbReference type="AlphaFoldDB" id="A0A229SVK3"/>
<protein>
    <recommendedName>
        <fullName evidence="3">N-acetyltransferase domain-containing protein</fullName>
    </recommendedName>
</protein>
<dbReference type="InterPro" id="IPR016181">
    <property type="entry name" value="Acyl_CoA_acyltransferase"/>
</dbReference>
<organism evidence="4 5">
    <name type="scientific">Amycolatopsis vastitatis</name>
    <dbReference type="NCBI Taxonomy" id="1905142"/>
    <lineage>
        <taxon>Bacteria</taxon>
        <taxon>Bacillati</taxon>
        <taxon>Actinomycetota</taxon>
        <taxon>Actinomycetes</taxon>
        <taxon>Pseudonocardiales</taxon>
        <taxon>Pseudonocardiaceae</taxon>
        <taxon>Amycolatopsis</taxon>
    </lineage>
</organism>
<dbReference type="EMBL" id="NMUL01000039">
    <property type="protein sequence ID" value="OXM62721.1"/>
    <property type="molecule type" value="Genomic_DNA"/>
</dbReference>
<sequence>MTNGPRIERFDPLQATETEFAGYHAVVAASEAADRPGEPGLPLAEVAGRLIEPLPGMGPAAHWVAHRGRRLVAFAEVHFPEAENSGIALTDITVHPDERGAGIGTALLRTVVPELRARDCRTVEGWQVVVGTAGQRWAEARGFRPVRAIARQALVVPGADRARWDVPVPAGYRLRSWTGAAPEDVVASYARARGAIHDAPLGESEYRWPEWTVDRVRAAEADFRAQGIEQRVVAAVDEVSGDVAGFTEVCLHPRRPDWAYQRDTAVLAGHRGHGLGRCVKARMARWLVAERPAVARISTTTGEDNAHMLRVNSDVGYTTLRSVVGVRQDLAELAARLG</sequence>
<comment type="caution">
    <text evidence="4">The sequence shown here is derived from an EMBL/GenBank/DDBJ whole genome shotgun (WGS) entry which is preliminary data.</text>
</comment>
<dbReference type="Proteomes" id="UP000215199">
    <property type="component" value="Unassembled WGS sequence"/>
</dbReference>
<gene>
    <name evidence="4" type="ORF">CF165_33625</name>
</gene>
<evidence type="ECO:0000313" key="5">
    <source>
        <dbReference type="Proteomes" id="UP000215199"/>
    </source>
</evidence>
<dbReference type="Gene3D" id="3.40.630.30">
    <property type="match status" value="1"/>
</dbReference>
<dbReference type="CDD" id="cd04301">
    <property type="entry name" value="NAT_SF"/>
    <property type="match status" value="1"/>
</dbReference>
<evidence type="ECO:0000313" key="4">
    <source>
        <dbReference type="EMBL" id="OXM62721.1"/>
    </source>
</evidence>
<evidence type="ECO:0000259" key="3">
    <source>
        <dbReference type="PROSITE" id="PS51186"/>
    </source>
</evidence>
<keyword evidence="2" id="KW-0012">Acyltransferase</keyword>
<feature type="domain" description="N-acetyltransferase" evidence="3">
    <location>
        <begin position="5"/>
        <end position="167"/>
    </location>
</feature>
<reference evidence="5" key="1">
    <citation type="submission" date="2017-07" db="EMBL/GenBank/DDBJ databases">
        <title>Comparative genome mining reveals phylogenetic distribution patterns of secondary metabolites in Amycolatopsis.</title>
        <authorList>
            <person name="Adamek M."/>
            <person name="Alanjary M."/>
            <person name="Sales-Ortells H."/>
            <person name="Goodfellow M."/>
            <person name="Bull A.T."/>
            <person name="Kalinowski J."/>
            <person name="Ziemert N."/>
        </authorList>
    </citation>
    <scope>NUCLEOTIDE SEQUENCE [LARGE SCALE GENOMIC DNA]</scope>
    <source>
        <strain evidence="5">H5</strain>
    </source>
</reference>
<dbReference type="InterPro" id="IPR050832">
    <property type="entry name" value="Bact_Acetyltransf"/>
</dbReference>
<keyword evidence="5" id="KW-1185">Reference proteome</keyword>
<dbReference type="RefSeq" id="WP_093951609.1">
    <property type="nucleotide sequence ID" value="NZ_NMUL01000039.1"/>
</dbReference>
<dbReference type="PROSITE" id="PS51186">
    <property type="entry name" value="GNAT"/>
    <property type="match status" value="2"/>
</dbReference>
<dbReference type="Pfam" id="PF00583">
    <property type="entry name" value="Acetyltransf_1"/>
    <property type="match status" value="2"/>
</dbReference>
<feature type="domain" description="N-acetyltransferase" evidence="3">
    <location>
        <begin position="172"/>
        <end position="338"/>
    </location>
</feature>
<dbReference type="GO" id="GO:0016747">
    <property type="term" value="F:acyltransferase activity, transferring groups other than amino-acyl groups"/>
    <property type="evidence" value="ECO:0007669"/>
    <property type="project" value="InterPro"/>
</dbReference>
<proteinExistence type="predicted"/>
<evidence type="ECO:0000256" key="1">
    <source>
        <dbReference type="ARBA" id="ARBA00022679"/>
    </source>
</evidence>
<name>A0A229SVK3_9PSEU</name>
<evidence type="ECO:0000256" key="2">
    <source>
        <dbReference type="ARBA" id="ARBA00023315"/>
    </source>
</evidence>